<evidence type="ECO:0000256" key="4">
    <source>
        <dbReference type="PROSITE-ProRule" id="PRU00050"/>
    </source>
</evidence>
<evidence type="ECO:0000256" key="1">
    <source>
        <dbReference type="ARBA" id="ARBA00022801"/>
    </source>
</evidence>
<dbReference type="PANTHER" id="PTHR42872">
    <property type="entry name" value="PROTEIN-GLUTAMATE METHYLESTERASE/PROTEIN-GLUTAMINE GLUTAMINASE"/>
    <property type="match status" value="1"/>
</dbReference>
<comment type="catalytic activity">
    <reaction evidence="3">
        <text>[protein]-L-glutamate 5-O-methyl ester + H2O = L-glutamyl-[protein] + methanol + H(+)</text>
        <dbReference type="Rhea" id="RHEA:23236"/>
        <dbReference type="Rhea" id="RHEA-COMP:10208"/>
        <dbReference type="Rhea" id="RHEA-COMP:10311"/>
        <dbReference type="ChEBI" id="CHEBI:15377"/>
        <dbReference type="ChEBI" id="CHEBI:15378"/>
        <dbReference type="ChEBI" id="CHEBI:17790"/>
        <dbReference type="ChEBI" id="CHEBI:29973"/>
        <dbReference type="ChEBI" id="CHEBI:82795"/>
        <dbReference type="EC" id="3.1.1.61"/>
    </reaction>
</comment>
<dbReference type="Gene3D" id="3.40.50.180">
    <property type="entry name" value="Methylesterase CheB, C-terminal domain"/>
    <property type="match status" value="1"/>
</dbReference>
<dbReference type="CDD" id="cd16433">
    <property type="entry name" value="CheB"/>
    <property type="match status" value="1"/>
</dbReference>
<dbReference type="GO" id="GO:0006935">
    <property type="term" value="P:chemotaxis"/>
    <property type="evidence" value="ECO:0007669"/>
    <property type="project" value="UniProtKB-UniRule"/>
</dbReference>
<keyword evidence="1 4" id="KW-0378">Hydrolase</keyword>
<dbReference type="Proteomes" id="UP000582837">
    <property type="component" value="Unassembled WGS sequence"/>
</dbReference>
<evidence type="ECO:0000259" key="5">
    <source>
        <dbReference type="PROSITE" id="PS50122"/>
    </source>
</evidence>
<dbReference type="GO" id="GO:0000156">
    <property type="term" value="F:phosphorelay response regulator activity"/>
    <property type="evidence" value="ECO:0007669"/>
    <property type="project" value="InterPro"/>
</dbReference>
<proteinExistence type="predicted"/>
<comment type="caution">
    <text evidence="6">The sequence shown here is derived from an EMBL/GenBank/DDBJ whole genome shotgun (WGS) entry which is preliminary data.</text>
</comment>
<feature type="active site" evidence="4">
    <location>
        <position position="48"/>
    </location>
</feature>
<protein>
    <recommendedName>
        <fullName evidence="2">protein-glutamate methylesterase</fullName>
        <ecNumber evidence="2">3.1.1.61</ecNumber>
    </recommendedName>
</protein>
<dbReference type="EMBL" id="JACHIA010000027">
    <property type="protein sequence ID" value="MBB6073626.1"/>
    <property type="molecule type" value="Genomic_DNA"/>
</dbReference>
<feature type="active site" evidence="4">
    <location>
        <position position="140"/>
    </location>
</feature>
<sequence length="203" mass="20537">MPINDPGSPPGGLPVVALVASMGGLAALSEVLGALPADFGAAVVVLQHVEAGRLSLLPEILAGRTPLRVRAAVHGAELENGHVYVAPSGRHLSILRGRTLALDEHAPVNFSRPSADVLLSSLAAAGVPMVAVVLTGRGSDGARGALHVRQGGGTVLASDQQSSVSYGMPGAADAAGAVDEVLPLPRIAPRLVELISQLVQPYE</sequence>
<dbReference type="SUPFAM" id="SSF52738">
    <property type="entry name" value="Methylesterase CheB, C-terminal domain"/>
    <property type="match status" value="1"/>
</dbReference>
<keyword evidence="7" id="KW-1185">Reference proteome</keyword>
<evidence type="ECO:0000256" key="3">
    <source>
        <dbReference type="ARBA" id="ARBA00048267"/>
    </source>
</evidence>
<name>A0A841H702_9BACT</name>
<feature type="active site" evidence="4">
    <location>
        <position position="21"/>
    </location>
</feature>
<dbReference type="RefSeq" id="WP_205761567.1">
    <property type="nucleotide sequence ID" value="NZ_JABDTL010000001.1"/>
</dbReference>
<gene>
    <name evidence="6" type="ORF">HNQ61_005297</name>
</gene>
<evidence type="ECO:0000256" key="2">
    <source>
        <dbReference type="ARBA" id="ARBA00039140"/>
    </source>
</evidence>
<organism evidence="6 7">
    <name type="scientific">Longimicrobium terrae</name>
    <dbReference type="NCBI Taxonomy" id="1639882"/>
    <lineage>
        <taxon>Bacteria</taxon>
        <taxon>Pseudomonadati</taxon>
        <taxon>Gemmatimonadota</taxon>
        <taxon>Longimicrobiia</taxon>
        <taxon>Longimicrobiales</taxon>
        <taxon>Longimicrobiaceae</taxon>
        <taxon>Longimicrobium</taxon>
    </lineage>
</organism>
<keyword evidence="4" id="KW-0145">Chemotaxis</keyword>
<feature type="domain" description="CheB-type methylesterase" evidence="5">
    <location>
        <begin position="9"/>
        <end position="198"/>
    </location>
</feature>
<dbReference type="InterPro" id="IPR000673">
    <property type="entry name" value="Sig_transdc_resp-reg_Me-estase"/>
</dbReference>
<dbReference type="PANTHER" id="PTHR42872:SF6">
    <property type="entry name" value="PROTEIN-GLUTAMATE METHYLESTERASE_PROTEIN-GLUTAMINE GLUTAMINASE"/>
    <property type="match status" value="1"/>
</dbReference>
<dbReference type="GO" id="GO:0008984">
    <property type="term" value="F:protein-glutamate methylesterase activity"/>
    <property type="evidence" value="ECO:0007669"/>
    <property type="project" value="UniProtKB-EC"/>
</dbReference>
<dbReference type="InterPro" id="IPR035909">
    <property type="entry name" value="CheB_C"/>
</dbReference>
<dbReference type="PROSITE" id="PS50122">
    <property type="entry name" value="CHEB"/>
    <property type="match status" value="1"/>
</dbReference>
<accession>A0A841H702</accession>
<dbReference type="Pfam" id="PF01339">
    <property type="entry name" value="CheB_methylest"/>
    <property type="match status" value="1"/>
</dbReference>
<reference evidence="6 7" key="1">
    <citation type="submission" date="2020-08" db="EMBL/GenBank/DDBJ databases">
        <title>Genomic Encyclopedia of Type Strains, Phase IV (KMG-IV): sequencing the most valuable type-strain genomes for metagenomic binning, comparative biology and taxonomic classification.</title>
        <authorList>
            <person name="Goeker M."/>
        </authorList>
    </citation>
    <scope>NUCLEOTIDE SEQUENCE [LARGE SCALE GENOMIC DNA]</scope>
    <source>
        <strain evidence="6 7">DSM 29007</strain>
    </source>
</reference>
<dbReference type="GO" id="GO:0005737">
    <property type="term" value="C:cytoplasm"/>
    <property type="evidence" value="ECO:0007669"/>
    <property type="project" value="InterPro"/>
</dbReference>
<evidence type="ECO:0000313" key="7">
    <source>
        <dbReference type="Proteomes" id="UP000582837"/>
    </source>
</evidence>
<evidence type="ECO:0000313" key="6">
    <source>
        <dbReference type="EMBL" id="MBB6073626.1"/>
    </source>
</evidence>
<dbReference type="EC" id="3.1.1.61" evidence="2"/>
<dbReference type="AlphaFoldDB" id="A0A841H702"/>